<dbReference type="Proteomes" id="UP001497535">
    <property type="component" value="Unassembled WGS sequence"/>
</dbReference>
<protein>
    <submittedName>
        <fullName evidence="1">Uncharacterized protein</fullName>
    </submittedName>
</protein>
<comment type="caution">
    <text evidence="1">The sequence shown here is derived from an EMBL/GenBank/DDBJ whole genome shotgun (WGS) entry which is preliminary data.</text>
</comment>
<proteinExistence type="predicted"/>
<reference evidence="1" key="1">
    <citation type="submission" date="2023-11" db="EMBL/GenBank/DDBJ databases">
        <authorList>
            <person name="Poullet M."/>
        </authorList>
    </citation>
    <scope>NUCLEOTIDE SEQUENCE</scope>
    <source>
        <strain evidence="1">E1834</strain>
    </source>
</reference>
<evidence type="ECO:0000313" key="1">
    <source>
        <dbReference type="EMBL" id="CAK5096656.1"/>
    </source>
</evidence>
<dbReference type="EMBL" id="CAVMJV010000099">
    <property type="protein sequence ID" value="CAK5096656.1"/>
    <property type="molecule type" value="Genomic_DNA"/>
</dbReference>
<accession>A0ACB1APS5</accession>
<gene>
    <name evidence="1" type="ORF">MENTE1834_LOCUS41179</name>
</gene>
<evidence type="ECO:0000313" key="2">
    <source>
        <dbReference type="Proteomes" id="UP001497535"/>
    </source>
</evidence>
<name>A0ACB1APS5_MELEN</name>
<organism evidence="1 2">
    <name type="scientific">Meloidogyne enterolobii</name>
    <name type="common">Root-knot nematode worm</name>
    <name type="synonym">Meloidogyne mayaguensis</name>
    <dbReference type="NCBI Taxonomy" id="390850"/>
    <lineage>
        <taxon>Eukaryota</taxon>
        <taxon>Metazoa</taxon>
        <taxon>Ecdysozoa</taxon>
        <taxon>Nematoda</taxon>
        <taxon>Chromadorea</taxon>
        <taxon>Rhabditida</taxon>
        <taxon>Tylenchina</taxon>
        <taxon>Tylenchomorpha</taxon>
        <taxon>Tylenchoidea</taxon>
        <taxon>Meloidogynidae</taxon>
        <taxon>Meloidogyninae</taxon>
        <taxon>Meloidogyne</taxon>
    </lineage>
</organism>
<sequence length="66" mass="7547">MGSMSLTFPPQNKILIFNYLFICLFIYFYFLSFQNSFTSSPISQNSFISSPISIPNFPSLAQFIST</sequence>
<keyword evidence="2" id="KW-1185">Reference proteome</keyword>